<dbReference type="AlphaFoldDB" id="A0A9N8HXI9"/>
<evidence type="ECO:0000313" key="2">
    <source>
        <dbReference type="EMBL" id="CAB9529466.1"/>
    </source>
</evidence>
<dbReference type="Proteomes" id="UP001153069">
    <property type="component" value="Unassembled WGS sequence"/>
</dbReference>
<evidence type="ECO:0000256" key="1">
    <source>
        <dbReference type="SAM" id="MobiDB-lite"/>
    </source>
</evidence>
<dbReference type="EMBL" id="CAICTM010002508">
    <property type="protein sequence ID" value="CAB9529466.1"/>
    <property type="molecule type" value="Genomic_DNA"/>
</dbReference>
<protein>
    <submittedName>
        <fullName evidence="2">Uncharacterized protein</fullName>
    </submittedName>
</protein>
<keyword evidence="3" id="KW-1185">Reference proteome</keyword>
<comment type="caution">
    <text evidence="2">The sequence shown here is derived from an EMBL/GenBank/DDBJ whole genome shotgun (WGS) entry which is preliminary data.</text>
</comment>
<sequence length="178" mass="19698">MKLPFMRKKSVDETAKQDEEVGGSLRVSSLRTEESPKGRPRRNSDSHANLLPLEEAGSGSSLEQLPERLPTEKEIKKAMANMTQDEILSVMEQFAKHQGDPKKIGLECWKTMQARNQGKKQSSKEKKMRKAKSLAADSPRKSPSADNKQRRSRKNRSGKAPNAAGVALQRSATMPASA</sequence>
<feature type="region of interest" description="Disordered" evidence="1">
    <location>
        <begin position="111"/>
        <end position="178"/>
    </location>
</feature>
<reference evidence="2" key="1">
    <citation type="submission" date="2020-06" db="EMBL/GenBank/DDBJ databases">
        <authorList>
            <consortium name="Plant Systems Biology data submission"/>
        </authorList>
    </citation>
    <scope>NUCLEOTIDE SEQUENCE</scope>
    <source>
        <strain evidence="2">D6</strain>
    </source>
</reference>
<feature type="region of interest" description="Disordered" evidence="1">
    <location>
        <begin position="1"/>
        <end position="73"/>
    </location>
</feature>
<feature type="compositionally biased region" description="Basic and acidic residues" evidence="1">
    <location>
        <begin position="31"/>
        <end position="45"/>
    </location>
</feature>
<organism evidence="2 3">
    <name type="scientific">Seminavis robusta</name>
    <dbReference type="NCBI Taxonomy" id="568900"/>
    <lineage>
        <taxon>Eukaryota</taxon>
        <taxon>Sar</taxon>
        <taxon>Stramenopiles</taxon>
        <taxon>Ochrophyta</taxon>
        <taxon>Bacillariophyta</taxon>
        <taxon>Bacillariophyceae</taxon>
        <taxon>Bacillariophycidae</taxon>
        <taxon>Naviculales</taxon>
        <taxon>Naviculaceae</taxon>
        <taxon>Seminavis</taxon>
    </lineage>
</organism>
<gene>
    <name evidence="2" type="ORF">SEMRO_2510_G329830.1</name>
</gene>
<proteinExistence type="predicted"/>
<evidence type="ECO:0000313" key="3">
    <source>
        <dbReference type="Proteomes" id="UP001153069"/>
    </source>
</evidence>
<feature type="compositionally biased region" description="Basic and acidic residues" evidence="1">
    <location>
        <begin position="9"/>
        <end position="19"/>
    </location>
</feature>
<name>A0A9N8HXI9_9STRA</name>
<accession>A0A9N8HXI9</accession>